<dbReference type="AlphaFoldDB" id="A0A2S6NBD3"/>
<protein>
    <submittedName>
        <fullName evidence="2">Uncharacterized protein</fullName>
    </submittedName>
</protein>
<evidence type="ECO:0000313" key="3">
    <source>
        <dbReference type="Proteomes" id="UP000239724"/>
    </source>
</evidence>
<sequence length="88" mass="9491">MTMALQLGAVRDAFRAAKVPDELANRASEELAGYADRLARIDTRLTLLGWMVTTNVGLTVLLLGSMLALWARLGEIGGQVAQIARTVH</sequence>
<name>A0A2S6NBD3_RHOGL</name>
<comment type="caution">
    <text evidence="2">The sequence shown here is derived from an EMBL/GenBank/DDBJ whole genome shotgun (WGS) entry which is preliminary data.</text>
</comment>
<dbReference type="Proteomes" id="UP000239724">
    <property type="component" value="Unassembled WGS sequence"/>
</dbReference>
<keyword evidence="1" id="KW-0812">Transmembrane</keyword>
<accession>A0A2S6NBD3</accession>
<evidence type="ECO:0000313" key="2">
    <source>
        <dbReference type="EMBL" id="PPQ31919.1"/>
    </source>
</evidence>
<feature type="transmembrane region" description="Helical" evidence="1">
    <location>
        <begin position="47"/>
        <end position="71"/>
    </location>
</feature>
<keyword evidence="3" id="KW-1185">Reference proteome</keyword>
<proteinExistence type="predicted"/>
<keyword evidence="1" id="KW-1133">Transmembrane helix</keyword>
<reference evidence="2 3" key="1">
    <citation type="journal article" date="2018" name="Arch. Microbiol.">
        <title>New insights into the metabolic potential of the phototrophic purple bacterium Rhodopila globiformis DSM 161(T) from its draft genome sequence and evidence for a vanadium-dependent nitrogenase.</title>
        <authorList>
            <person name="Imhoff J.F."/>
            <person name="Rahn T."/>
            <person name="Kunzel S."/>
            <person name="Neulinger S.C."/>
        </authorList>
    </citation>
    <scope>NUCLEOTIDE SEQUENCE [LARGE SCALE GENOMIC DNA]</scope>
    <source>
        <strain evidence="2 3">DSM 161</strain>
    </source>
</reference>
<keyword evidence="1" id="KW-0472">Membrane</keyword>
<gene>
    <name evidence="2" type="ORF">CCS01_16225</name>
</gene>
<dbReference type="EMBL" id="NHRY01000181">
    <property type="protein sequence ID" value="PPQ31919.1"/>
    <property type="molecule type" value="Genomic_DNA"/>
</dbReference>
<evidence type="ECO:0000256" key="1">
    <source>
        <dbReference type="SAM" id="Phobius"/>
    </source>
</evidence>
<organism evidence="2 3">
    <name type="scientific">Rhodopila globiformis</name>
    <name type="common">Rhodopseudomonas globiformis</name>
    <dbReference type="NCBI Taxonomy" id="1071"/>
    <lineage>
        <taxon>Bacteria</taxon>
        <taxon>Pseudomonadati</taxon>
        <taxon>Pseudomonadota</taxon>
        <taxon>Alphaproteobacteria</taxon>
        <taxon>Acetobacterales</taxon>
        <taxon>Acetobacteraceae</taxon>
        <taxon>Rhodopila</taxon>
    </lineage>
</organism>